<evidence type="ECO:0000313" key="2">
    <source>
        <dbReference type="EMBL" id="PIK60441.1"/>
    </source>
</evidence>
<feature type="compositionally biased region" description="Basic and acidic residues" evidence="1">
    <location>
        <begin position="438"/>
        <end position="449"/>
    </location>
</feature>
<dbReference type="InterPro" id="IPR026728">
    <property type="entry name" value="BLTP3A/B"/>
</dbReference>
<protein>
    <submittedName>
        <fullName evidence="2">Putative UHRF1-binding protein 1-like</fullName>
    </submittedName>
</protein>
<keyword evidence="3" id="KW-1185">Reference proteome</keyword>
<reference evidence="2 3" key="1">
    <citation type="journal article" date="2017" name="PLoS Biol.">
        <title>The sea cucumber genome provides insights into morphological evolution and visceral regeneration.</title>
        <authorList>
            <person name="Zhang X."/>
            <person name="Sun L."/>
            <person name="Yuan J."/>
            <person name="Sun Y."/>
            <person name="Gao Y."/>
            <person name="Zhang L."/>
            <person name="Li S."/>
            <person name="Dai H."/>
            <person name="Hamel J.F."/>
            <person name="Liu C."/>
            <person name="Yu Y."/>
            <person name="Liu S."/>
            <person name="Lin W."/>
            <person name="Guo K."/>
            <person name="Jin S."/>
            <person name="Xu P."/>
            <person name="Storey K.B."/>
            <person name="Huan P."/>
            <person name="Zhang T."/>
            <person name="Zhou Y."/>
            <person name="Zhang J."/>
            <person name="Lin C."/>
            <person name="Li X."/>
            <person name="Xing L."/>
            <person name="Huo D."/>
            <person name="Sun M."/>
            <person name="Wang L."/>
            <person name="Mercier A."/>
            <person name="Li F."/>
            <person name="Yang H."/>
            <person name="Xiang J."/>
        </authorList>
    </citation>
    <scope>NUCLEOTIDE SEQUENCE [LARGE SCALE GENOMIC DNA]</scope>
    <source>
        <strain evidence="2">Shaxun</strain>
        <tissue evidence="2">Muscle</tissue>
    </source>
</reference>
<dbReference type="EMBL" id="MRZV01000056">
    <property type="protein sequence ID" value="PIK60441.1"/>
    <property type="molecule type" value="Genomic_DNA"/>
</dbReference>
<dbReference type="Proteomes" id="UP000230750">
    <property type="component" value="Unassembled WGS sequence"/>
</dbReference>
<dbReference type="Pfam" id="PF24917">
    <property type="entry name" value="BLTP3A_B"/>
    <property type="match status" value="3"/>
</dbReference>
<dbReference type="PANTHER" id="PTHR22774">
    <property type="entry name" value="CHOREIN N-TERMINAL DOMAIN-CONTAINING PROTEIN"/>
    <property type="match status" value="1"/>
</dbReference>
<gene>
    <name evidence="2" type="ORF">BSL78_02622</name>
</gene>
<feature type="compositionally biased region" description="Low complexity" evidence="1">
    <location>
        <begin position="521"/>
        <end position="531"/>
    </location>
</feature>
<comment type="caution">
    <text evidence="2">The sequence shown here is derived from an EMBL/GenBank/DDBJ whole genome shotgun (WGS) entry which is preliminary data.</text>
</comment>
<feature type="region of interest" description="Disordered" evidence="1">
    <location>
        <begin position="274"/>
        <end position="302"/>
    </location>
</feature>
<evidence type="ECO:0000256" key="1">
    <source>
        <dbReference type="SAM" id="MobiDB-lite"/>
    </source>
</evidence>
<proteinExistence type="predicted"/>
<dbReference type="PANTHER" id="PTHR22774:SF11">
    <property type="entry name" value="CHOREIN N-TERMINAL DOMAIN-CONTAINING PROTEIN"/>
    <property type="match status" value="1"/>
</dbReference>
<evidence type="ECO:0000313" key="3">
    <source>
        <dbReference type="Proteomes" id="UP000230750"/>
    </source>
</evidence>
<name>A0A2G8LJL8_STIJA</name>
<feature type="region of interest" description="Disordered" evidence="1">
    <location>
        <begin position="377"/>
        <end position="548"/>
    </location>
</feature>
<sequence>MTTTQQQSLAINQRKQVKLMSHCMIIRVQGYKFSSVATAAKMPRNDQEEVHCLLQSDKKTFCLPDDVPSIHVEYTSFYFPNELDFPVPSPIMFIQCNPLVFYLDFMTVLWLNQFCFNILQTLPDLEEFAPAADDEGEDHTDIRLDALMPKLEQAQTSHRQVHVPGATADILLTPQVFWTHAFEQNFYTPEVITAYKEGKAVGNGAIPNSSQVQGSAAALQMPKLQTNSFRKDACNDVWGVEVDQIWAEFTGVPSSPDRPVPFVEPMPIHVWVSFPPKTPSDDPKASQVSLQGQDQTGKSSDKEELADLHALLELASPVHVILNHYQFLFLMRLQNSLKELSTDLEKDQLLFSEKAPVITSQVIAVDCPSVQVSLLLPEEPSPEPEETSERESPTSGVEEVLGDTTLVPDNKEEDEGLVPPDKFSEEHRSRGSLNSQGPEEKVTDSDRLELNGNVEKGLKNEVENDELSATSRGLPPPGVFVVPEDIPISRNDLDVSDSELHRSLSEASNLSSKDLSRSRRSTSPSLGRPSLQIQEGRKGGASSVEDLF</sequence>
<organism evidence="2 3">
    <name type="scientific">Stichopus japonicus</name>
    <name type="common">Sea cucumber</name>
    <dbReference type="NCBI Taxonomy" id="307972"/>
    <lineage>
        <taxon>Eukaryota</taxon>
        <taxon>Metazoa</taxon>
        <taxon>Echinodermata</taxon>
        <taxon>Eleutherozoa</taxon>
        <taxon>Echinozoa</taxon>
        <taxon>Holothuroidea</taxon>
        <taxon>Aspidochirotacea</taxon>
        <taxon>Aspidochirotida</taxon>
        <taxon>Stichopodidae</taxon>
        <taxon>Apostichopus</taxon>
    </lineage>
</organism>
<dbReference type="OrthoDB" id="43807at2759"/>
<dbReference type="AlphaFoldDB" id="A0A2G8LJL8"/>
<feature type="compositionally biased region" description="Polar residues" evidence="1">
    <location>
        <begin position="286"/>
        <end position="298"/>
    </location>
</feature>
<accession>A0A2G8LJL8</accession>